<dbReference type="RefSeq" id="WP_249700270.1">
    <property type="nucleotide sequence ID" value="NZ_JAMFLX010000018.1"/>
</dbReference>
<accession>A0ABT0PI83</accession>
<protein>
    <submittedName>
        <fullName evidence="1">Uncharacterized protein</fullName>
    </submittedName>
</protein>
<organism evidence="1 2">
    <name type="scientific">Parendozoicomonas callyspongiae</name>
    <dbReference type="NCBI Taxonomy" id="2942213"/>
    <lineage>
        <taxon>Bacteria</taxon>
        <taxon>Pseudomonadati</taxon>
        <taxon>Pseudomonadota</taxon>
        <taxon>Gammaproteobacteria</taxon>
        <taxon>Oceanospirillales</taxon>
        <taxon>Endozoicomonadaceae</taxon>
        <taxon>Parendozoicomonas</taxon>
    </lineage>
</organism>
<dbReference type="Proteomes" id="UP001203338">
    <property type="component" value="Unassembled WGS sequence"/>
</dbReference>
<keyword evidence="2" id="KW-1185">Reference proteome</keyword>
<comment type="caution">
    <text evidence="1">The sequence shown here is derived from an EMBL/GenBank/DDBJ whole genome shotgun (WGS) entry which is preliminary data.</text>
</comment>
<reference evidence="1 2" key="1">
    <citation type="submission" date="2022-05" db="EMBL/GenBank/DDBJ databases">
        <authorList>
            <person name="Park J.-S."/>
        </authorList>
    </citation>
    <scope>NUCLEOTIDE SEQUENCE [LARGE SCALE GENOMIC DNA]</scope>
    <source>
        <strain evidence="1 2">2012CJ34-2</strain>
    </source>
</reference>
<gene>
    <name evidence="1" type="ORF">M3P05_13605</name>
</gene>
<sequence length="103" mass="11643">MSSSQVLLAHFPEKFHSLSCSHARIYVGVVEKEQEGMYQIGWAMYFYEDEEHTKPGEPAVETDEADLSLSPDELNAVLDAYQQLPSIYGDDDISCNYKLIVAH</sequence>
<evidence type="ECO:0000313" key="1">
    <source>
        <dbReference type="EMBL" id="MCL6270961.1"/>
    </source>
</evidence>
<dbReference type="EMBL" id="JAMFLX010000018">
    <property type="protein sequence ID" value="MCL6270961.1"/>
    <property type="molecule type" value="Genomic_DNA"/>
</dbReference>
<evidence type="ECO:0000313" key="2">
    <source>
        <dbReference type="Proteomes" id="UP001203338"/>
    </source>
</evidence>
<proteinExistence type="predicted"/>
<name>A0ABT0PI83_9GAMM</name>